<feature type="transmembrane region" description="Helical" evidence="5">
    <location>
        <begin position="386"/>
        <end position="403"/>
    </location>
</feature>
<feature type="transmembrane region" description="Helical" evidence="5">
    <location>
        <begin position="326"/>
        <end position="346"/>
    </location>
</feature>
<evidence type="ECO:0000313" key="7">
    <source>
        <dbReference type="EMBL" id="OWV27751.1"/>
    </source>
</evidence>
<evidence type="ECO:0000256" key="4">
    <source>
        <dbReference type="ARBA" id="ARBA00023136"/>
    </source>
</evidence>
<dbReference type="GO" id="GO:0016020">
    <property type="term" value="C:membrane"/>
    <property type="evidence" value="ECO:0007669"/>
    <property type="project" value="UniProtKB-SubCell"/>
</dbReference>
<dbReference type="GO" id="GO:0055085">
    <property type="term" value="P:transmembrane transport"/>
    <property type="evidence" value="ECO:0007669"/>
    <property type="project" value="InterPro"/>
</dbReference>
<comment type="subcellular location">
    <subcellularLocation>
        <location evidence="1">Membrane</location>
        <topology evidence="1">Multi-pass membrane protein</topology>
    </subcellularLocation>
</comment>
<keyword evidence="3 5" id="KW-1133">Transmembrane helix</keyword>
<dbReference type="Proteomes" id="UP000197334">
    <property type="component" value="Unassembled WGS sequence"/>
</dbReference>
<comment type="caution">
    <text evidence="7">The sequence shown here is derived from an EMBL/GenBank/DDBJ whole genome shotgun (WGS) entry which is preliminary data.</text>
</comment>
<feature type="transmembrane region" description="Helical" evidence="5">
    <location>
        <begin position="49"/>
        <end position="67"/>
    </location>
</feature>
<proteinExistence type="predicted"/>
<feature type="transmembrane region" description="Helical" evidence="5">
    <location>
        <begin position="88"/>
        <end position="110"/>
    </location>
</feature>
<sequence length="458" mass="49050">MTDNNIKLERTLSLKAVVLFGLAYMTPLIVLGTFGVIASTSNGAVPTAYLITTAAMLFTAYSYGIMARTYPVAGSAYTYARRAIDSRVGFMVGWSVLLDYFFLPMVIWLIGAAYLNARFPEVPSWIFLLGFIGITTFLNIYGIKLASKVNSLLMVFQILVIAFFVLLSVRHVFATGGSDALFSLGPFLGEDAGFTAIAAGAAVAAYSFLGFDAVTTLTEETIDPKRNIPKAIMLTALIGGGIYVLVGYTTQLVHPGSNFVNSDSAAFEIATTIGADLFGAIFLAGMVLAQFTSGLAAQASASRLLFAMGRDAVLPPKLFGGLHARFHTPVFNIVLTGAIGIIALFLDVLSAASFINFGAFIAFTMVNLSVIFLVSKDAEAKRQYGVIRGMLVPLIGALVNLWLMSKLDINAFILGLIWLSIGLAQLAYLTRFFRREPPEVAFDDSEPESAPASAKATL</sequence>
<dbReference type="Pfam" id="PF00324">
    <property type="entry name" value="AA_permease"/>
    <property type="match status" value="1"/>
</dbReference>
<feature type="transmembrane region" description="Helical" evidence="5">
    <location>
        <begin position="193"/>
        <end position="211"/>
    </location>
</feature>
<dbReference type="Gene3D" id="1.20.1740.10">
    <property type="entry name" value="Amino acid/polyamine transporter I"/>
    <property type="match status" value="1"/>
</dbReference>
<dbReference type="RefSeq" id="WP_088702168.1">
    <property type="nucleotide sequence ID" value="NZ_JPUA01000049.1"/>
</dbReference>
<feature type="transmembrane region" description="Helical" evidence="5">
    <location>
        <begin position="153"/>
        <end position="173"/>
    </location>
</feature>
<keyword evidence="2 5" id="KW-0812">Transmembrane</keyword>
<name>A0A246RUW2_9GAMM</name>
<evidence type="ECO:0000256" key="3">
    <source>
        <dbReference type="ARBA" id="ARBA00022989"/>
    </source>
</evidence>
<dbReference type="PIRSF" id="PIRSF006060">
    <property type="entry name" value="AA_transporter"/>
    <property type="match status" value="1"/>
</dbReference>
<reference evidence="7 8" key="1">
    <citation type="submission" date="2014-08" db="EMBL/GenBank/DDBJ databases">
        <title>Draft genome sequence of a novel L-asparaginase producing marine bacterium, Halomonas campaniensis.</title>
        <authorList>
            <person name="Sundarakrishnan B."/>
            <person name="Moushumi Priya A."/>
            <person name="Raman G."/>
            <person name="Sakthivel N."/>
            <person name="Park S."/>
            <person name="Jayachandran S."/>
        </authorList>
    </citation>
    <scope>NUCLEOTIDE SEQUENCE [LARGE SCALE GENOMIC DNA]</scope>
    <source>
        <strain evidence="7 8">SK03</strain>
    </source>
</reference>
<dbReference type="AlphaFoldDB" id="A0A246RUW2"/>
<protein>
    <submittedName>
        <fullName evidence="7">Putrescine importer PuuP</fullName>
    </submittedName>
</protein>
<dbReference type="InterPro" id="IPR004841">
    <property type="entry name" value="AA-permease/SLC12A_dom"/>
</dbReference>
<feature type="transmembrane region" description="Helical" evidence="5">
    <location>
        <begin position="409"/>
        <end position="429"/>
    </location>
</feature>
<feature type="transmembrane region" description="Helical" evidence="5">
    <location>
        <begin position="122"/>
        <end position="141"/>
    </location>
</feature>
<evidence type="ECO:0000256" key="5">
    <source>
        <dbReference type="SAM" id="Phobius"/>
    </source>
</evidence>
<feature type="transmembrane region" description="Helical" evidence="5">
    <location>
        <begin position="352"/>
        <end position="374"/>
    </location>
</feature>
<gene>
    <name evidence="7" type="ORF">JI62_21640</name>
</gene>
<accession>A0A246RUW2</accession>
<feature type="transmembrane region" description="Helical" evidence="5">
    <location>
        <begin position="269"/>
        <end position="289"/>
    </location>
</feature>
<organism evidence="7 8">
    <name type="scientific">Halomonas campaniensis</name>
    <dbReference type="NCBI Taxonomy" id="213554"/>
    <lineage>
        <taxon>Bacteria</taxon>
        <taxon>Pseudomonadati</taxon>
        <taxon>Pseudomonadota</taxon>
        <taxon>Gammaproteobacteria</taxon>
        <taxon>Oceanospirillales</taxon>
        <taxon>Halomonadaceae</taxon>
        <taxon>Halomonas</taxon>
    </lineage>
</organism>
<dbReference type="PANTHER" id="PTHR42770:SF8">
    <property type="entry name" value="PUTRESCINE IMPORTER PUUP"/>
    <property type="match status" value="1"/>
</dbReference>
<evidence type="ECO:0000256" key="1">
    <source>
        <dbReference type="ARBA" id="ARBA00004141"/>
    </source>
</evidence>
<evidence type="ECO:0000256" key="2">
    <source>
        <dbReference type="ARBA" id="ARBA00022692"/>
    </source>
</evidence>
<keyword evidence="8" id="KW-1185">Reference proteome</keyword>
<feature type="domain" description="Amino acid permease/ SLC12A" evidence="6">
    <location>
        <begin position="26"/>
        <end position="382"/>
    </location>
</feature>
<dbReference type="EMBL" id="JPUA01000049">
    <property type="protein sequence ID" value="OWV27751.1"/>
    <property type="molecule type" value="Genomic_DNA"/>
</dbReference>
<feature type="transmembrane region" description="Helical" evidence="5">
    <location>
        <begin position="231"/>
        <end position="249"/>
    </location>
</feature>
<evidence type="ECO:0000313" key="8">
    <source>
        <dbReference type="Proteomes" id="UP000197334"/>
    </source>
</evidence>
<dbReference type="InterPro" id="IPR050367">
    <property type="entry name" value="APC_superfamily"/>
</dbReference>
<keyword evidence="4 5" id="KW-0472">Membrane</keyword>
<feature type="transmembrane region" description="Helical" evidence="5">
    <location>
        <begin position="12"/>
        <end position="37"/>
    </location>
</feature>
<dbReference type="OrthoDB" id="9804700at2"/>
<dbReference type="PANTHER" id="PTHR42770">
    <property type="entry name" value="AMINO ACID TRANSPORTER-RELATED"/>
    <property type="match status" value="1"/>
</dbReference>
<evidence type="ECO:0000259" key="6">
    <source>
        <dbReference type="Pfam" id="PF00324"/>
    </source>
</evidence>